<dbReference type="Gene3D" id="2.50.20.10">
    <property type="entry name" value="Lipoprotein localisation LolA/LolB/LppX"/>
    <property type="match status" value="1"/>
</dbReference>
<feature type="signal peptide" evidence="1">
    <location>
        <begin position="1"/>
        <end position="23"/>
    </location>
</feature>
<dbReference type="PATRIC" id="fig|455434.6.peg.777"/>
<name>A0A0H3BLG3_TREPS</name>
<dbReference type="KEGG" id="tpp:TPASS_0789"/>
<feature type="chain" id="PRO_5002605199" description="Uncharacterized protein TP-0789 domain-containing protein" evidence="1">
    <location>
        <begin position="24"/>
        <end position="258"/>
    </location>
</feature>
<accession>A0A0H3BLG3</accession>
<feature type="domain" description="Uncharacterized protein TP-0789" evidence="2">
    <location>
        <begin position="70"/>
        <end position="254"/>
    </location>
</feature>
<evidence type="ECO:0000259" key="2">
    <source>
        <dbReference type="Pfam" id="PF17131"/>
    </source>
</evidence>
<evidence type="ECO:0000313" key="4">
    <source>
        <dbReference type="Proteomes" id="UP000001202"/>
    </source>
</evidence>
<reference evidence="3 4" key="1">
    <citation type="journal article" date="2008" name="BMC Microbiol.">
        <title>Complete genome sequence of Treponema pallidum ssp. pallidum strain SS14 determined with oligonucleotide arrays.</title>
        <authorList>
            <person name="Matejkova P."/>
            <person name="Strouhal M."/>
            <person name="Smajs D."/>
            <person name="Norris S.J."/>
            <person name="Palzkill T."/>
            <person name="Petrosino J.F."/>
            <person name="Sodergren E."/>
            <person name="Norton J.E."/>
            <person name="Singh J."/>
            <person name="Richmond T.A."/>
            <person name="Molla M.N."/>
            <person name="Albert T.J."/>
            <person name="Weinstock G.M."/>
        </authorList>
    </citation>
    <scope>NUCLEOTIDE SEQUENCE [LARGE SCALE GENOMIC DNA]</scope>
    <source>
        <strain evidence="3 4">SS14</strain>
    </source>
</reference>
<dbReference type="InterPro" id="IPR033399">
    <property type="entry name" value="TP_0789-like"/>
</dbReference>
<dbReference type="Proteomes" id="UP000001202">
    <property type="component" value="Chromosome"/>
</dbReference>
<evidence type="ECO:0000313" key="3">
    <source>
        <dbReference type="EMBL" id="ACD71207.1"/>
    </source>
</evidence>
<dbReference type="EMBL" id="CP000805">
    <property type="protein sequence ID" value="ACD71207.1"/>
    <property type="molecule type" value="Genomic_DNA"/>
</dbReference>
<dbReference type="GeneID" id="93876553"/>
<sequence>MKRIAYVPLCAVVGGMCSMWAQSATDVMGSFKKTAETGTMGTQARMVVRKAGKTVSTLVLKQYTRYEKSGEQKTLIEFLSPLSVRGTRFLSLQKKDGAWEQYLYLPKLARVRSITGGDAHASFMGTDFSYHDLSLVGGVADLDECTLDGTESYGGKMCVRIQTLSHKPQARYVRALLWIEQETGRFVKGEFFDKKDKRVKIMTLSDYETIQGVDTPKTVVLETIAQRSTTTIHLTKVEYHMDIPEKVFTPEYLTQTDR</sequence>
<organism evidence="3 4">
    <name type="scientific">Treponema pallidum subsp. pallidum (strain SS14)</name>
    <dbReference type="NCBI Taxonomy" id="455434"/>
    <lineage>
        <taxon>Bacteria</taxon>
        <taxon>Pseudomonadati</taxon>
        <taxon>Spirochaetota</taxon>
        <taxon>Spirochaetia</taxon>
        <taxon>Spirochaetales</taxon>
        <taxon>Treponemataceae</taxon>
        <taxon>Treponema</taxon>
    </lineage>
</organism>
<dbReference type="RefSeq" id="WP_010882234.1">
    <property type="nucleotide sequence ID" value="NC_010741.1"/>
</dbReference>
<dbReference type="Pfam" id="PF17131">
    <property type="entry name" value="LolA_like"/>
    <property type="match status" value="1"/>
</dbReference>
<gene>
    <name evidence="3" type="ordered locus">TPASS_0789</name>
</gene>
<dbReference type="SMR" id="A0A0H3BLG3"/>
<proteinExistence type="predicted"/>
<dbReference type="AlphaFoldDB" id="A0A0H3BLG3"/>
<dbReference type="CDD" id="cd16329">
    <property type="entry name" value="LolA_like"/>
    <property type="match status" value="1"/>
</dbReference>
<evidence type="ECO:0000256" key="1">
    <source>
        <dbReference type="SAM" id="SignalP"/>
    </source>
</evidence>
<keyword evidence="1" id="KW-0732">Signal</keyword>
<protein>
    <recommendedName>
        <fullName evidence="2">Uncharacterized protein TP-0789 domain-containing protein</fullName>
    </recommendedName>
</protein>